<feature type="binding site" evidence="12">
    <location>
        <position position="346"/>
    </location>
    <ligand>
        <name>ATP</name>
        <dbReference type="ChEBI" id="CHEBI:30616"/>
    </ligand>
</feature>
<comment type="caution">
    <text evidence="17">The sequence shown here is derived from an EMBL/GenBank/DDBJ whole genome shotgun (WGS) entry which is preliminary data.</text>
</comment>
<dbReference type="InterPro" id="IPR008271">
    <property type="entry name" value="Ser/Thr_kinase_AS"/>
</dbReference>
<name>A0AAX6DP73_IRIPA</name>
<evidence type="ECO:0000256" key="14">
    <source>
        <dbReference type="SAM" id="Phobius"/>
    </source>
</evidence>
<feature type="chain" id="PRO_5043949020" evidence="15">
    <location>
        <begin position="22"/>
        <end position="618"/>
    </location>
</feature>
<dbReference type="FunFam" id="1.10.510.10:FF:000590">
    <property type="entry name" value="PR5-like receptor kinase"/>
    <property type="match status" value="1"/>
</dbReference>
<organism evidence="17 18">
    <name type="scientific">Iris pallida</name>
    <name type="common">Sweet iris</name>
    <dbReference type="NCBI Taxonomy" id="29817"/>
    <lineage>
        <taxon>Eukaryota</taxon>
        <taxon>Viridiplantae</taxon>
        <taxon>Streptophyta</taxon>
        <taxon>Embryophyta</taxon>
        <taxon>Tracheophyta</taxon>
        <taxon>Spermatophyta</taxon>
        <taxon>Magnoliopsida</taxon>
        <taxon>Liliopsida</taxon>
        <taxon>Asparagales</taxon>
        <taxon>Iridaceae</taxon>
        <taxon>Iridoideae</taxon>
        <taxon>Irideae</taxon>
        <taxon>Iris</taxon>
    </lineage>
</organism>
<proteinExistence type="predicted"/>
<feature type="signal peptide" evidence="15">
    <location>
        <begin position="1"/>
        <end position="21"/>
    </location>
</feature>
<dbReference type="InterPro" id="IPR001245">
    <property type="entry name" value="Ser-Thr/Tyr_kinase_cat_dom"/>
</dbReference>
<dbReference type="InterPro" id="IPR025287">
    <property type="entry name" value="WAK_GUB"/>
</dbReference>
<dbReference type="Gene3D" id="1.10.510.10">
    <property type="entry name" value="Transferase(Phosphotransferase) domain 1"/>
    <property type="match status" value="1"/>
</dbReference>
<evidence type="ECO:0000256" key="10">
    <source>
        <dbReference type="ARBA" id="ARBA00023136"/>
    </source>
</evidence>
<dbReference type="PANTHER" id="PTHR27009">
    <property type="entry name" value="RUST RESISTANCE KINASE LR10-RELATED"/>
    <property type="match status" value="1"/>
</dbReference>
<keyword evidence="6 12" id="KW-0547">Nucleotide-binding</keyword>
<dbReference type="InterPro" id="IPR000719">
    <property type="entry name" value="Prot_kinase_dom"/>
</dbReference>
<keyword evidence="11" id="KW-0325">Glycoprotein</keyword>
<keyword evidence="7 17" id="KW-0418">Kinase</keyword>
<accession>A0AAX6DP73</accession>
<dbReference type="Proteomes" id="UP001140949">
    <property type="component" value="Unassembled WGS sequence"/>
</dbReference>
<dbReference type="GO" id="GO:0004674">
    <property type="term" value="F:protein serine/threonine kinase activity"/>
    <property type="evidence" value="ECO:0007669"/>
    <property type="project" value="UniProtKB-KW"/>
</dbReference>
<feature type="domain" description="Protein kinase" evidence="16">
    <location>
        <begin position="318"/>
        <end position="595"/>
    </location>
</feature>
<keyword evidence="5 15" id="KW-0732">Signal</keyword>
<feature type="region of interest" description="Disordered" evidence="13">
    <location>
        <begin position="595"/>
        <end position="618"/>
    </location>
</feature>
<dbReference type="CDD" id="cd14066">
    <property type="entry name" value="STKc_IRAK"/>
    <property type="match status" value="1"/>
</dbReference>
<evidence type="ECO:0000256" key="12">
    <source>
        <dbReference type="PROSITE-ProRule" id="PRU10141"/>
    </source>
</evidence>
<keyword evidence="8 12" id="KW-0067">ATP-binding</keyword>
<dbReference type="SMART" id="SM00220">
    <property type="entry name" value="S_TKc"/>
    <property type="match status" value="1"/>
</dbReference>
<keyword evidence="3" id="KW-0808">Transferase</keyword>
<gene>
    <name evidence="17" type="ORF">M6B38_236420</name>
</gene>
<evidence type="ECO:0000313" key="17">
    <source>
        <dbReference type="EMBL" id="KAJ6793495.1"/>
    </source>
</evidence>
<keyword evidence="10 14" id="KW-0472">Membrane</keyword>
<dbReference type="PROSITE" id="PS00108">
    <property type="entry name" value="PROTEIN_KINASE_ST"/>
    <property type="match status" value="1"/>
</dbReference>
<evidence type="ECO:0000256" key="2">
    <source>
        <dbReference type="ARBA" id="ARBA00022527"/>
    </source>
</evidence>
<dbReference type="GO" id="GO:0030247">
    <property type="term" value="F:polysaccharide binding"/>
    <property type="evidence" value="ECO:0007669"/>
    <property type="project" value="InterPro"/>
</dbReference>
<comment type="subcellular location">
    <subcellularLocation>
        <location evidence="1">Membrane</location>
        <topology evidence="1">Single-pass type I membrane protein</topology>
    </subcellularLocation>
</comment>
<dbReference type="InterPro" id="IPR045874">
    <property type="entry name" value="LRK10/LRL21-25-like"/>
</dbReference>
<keyword evidence="9 14" id="KW-1133">Transmembrane helix</keyword>
<dbReference type="AlphaFoldDB" id="A0AAX6DP73"/>
<dbReference type="Pfam" id="PF13947">
    <property type="entry name" value="GUB_WAK_bind"/>
    <property type="match status" value="1"/>
</dbReference>
<reference evidence="17" key="1">
    <citation type="journal article" date="2023" name="GigaByte">
        <title>Genome assembly of the bearded iris, Iris pallida Lam.</title>
        <authorList>
            <person name="Bruccoleri R.E."/>
            <person name="Oakeley E.J."/>
            <person name="Faust A.M.E."/>
            <person name="Altorfer M."/>
            <person name="Dessus-Babus S."/>
            <person name="Burckhardt D."/>
            <person name="Oertli M."/>
            <person name="Naumann U."/>
            <person name="Petersen F."/>
            <person name="Wong J."/>
        </authorList>
    </citation>
    <scope>NUCLEOTIDE SEQUENCE</scope>
    <source>
        <strain evidence="17">GSM-AAB239-AS_SAM_17_03QT</strain>
    </source>
</reference>
<sequence>MPPLFFFLILFLHTTTRSALSKPDPQQPDFFASCPPASCGSSLLKIRFPLRLRSSPTSCSPNGLDLTCRGNATFLSSFRVTAIDYRRGLVAVDIGPGSPCPLRNLSSLSFLATPYYTPAFVASVSLVSCSERLVPVPSYARVAGPVPCLSGPGYHVYVVDASESMDVLHGGDCMVVEAGVEIPYALRAEYAPSFGDMVDTFARRREVALSWDKSIPGISDKCRECEREGRLCGFEQESDQSFCQNDGHHGTPVKTIIGSSIAGLVVVVLVSALLRFVYMSRISVKEKETRLKVERFLATYASTNPTRYTYSEVKKMTRNFRRKLGQGGFGSVYKGELPNGVPVAVKLLERSRGEAEEFINEVSAFGRIHHVNVVGLLGFCADGSRHALLYEFMPNGSLEKLIFSTTPRRRRFDQLLDIAVGIARGVEYLHQGCDRRILHFDIKPHNVLLDRDLRPKISDFGLAKLCARDESMVTMTAARGTMGYIAPEVYSRNFGAVSHKSDVYSFGMVLLEMVTGRRSADPAVGSQSGVYFPEWLYERLVGGDELGLGALEERGEGDVAKKLVVVAFWCIQWSPTDRPSMTRVVQLLTGSSESLQMPPKPFATSPDEDGEPSINVVS</sequence>
<evidence type="ECO:0000256" key="15">
    <source>
        <dbReference type="SAM" id="SignalP"/>
    </source>
</evidence>
<dbReference type="InterPro" id="IPR011009">
    <property type="entry name" value="Kinase-like_dom_sf"/>
</dbReference>
<evidence type="ECO:0000256" key="5">
    <source>
        <dbReference type="ARBA" id="ARBA00022729"/>
    </source>
</evidence>
<dbReference type="GO" id="GO:0016020">
    <property type="term" value="C:membrane"/>
    <property type="evidence" value="ECO:0007669"/>
    <property type="project" value="UniProtKB-SubCell"/>
</dbReference>
<evidence type="ECO:0000256" key="7">
    <source>
        <dbReference type="ARBA" id="ARBA00022777"/>
    </source>
</evidence>
<evidence type="ECO:0000256" key="4">
    <source>
        <dbReference type="ARBA" id="ARBA00022692"/>
    </source>
</evidence>
<dbReference type="GO" id="GO:0005524">
    <property type="term" value="F:ATP binding"/>
    <property type="evidence" value="ECO:0007669"/>
    <property type="project" value="UniProtKB-UniRule"/>
</dbReference>
<keyword evidence="18" id="KW-1185">Reference proteome</keyword>
<evidence type="ECO:0000256" key="6">
    <source>
        <dbReference type="ARBA" id="ARBA00022741"/>
    </source>
</evidence>
<evidence type="ECO:0000256" key="11">
    <source>
        <dbReference type="ARBA" id="ARBA00023180"/>
    </source>
</evidence>
<reference evidence="17" key="2">
    <citation type="submission" date="2023-04" db="EMBL/GenBank/DDBJ databases">
        <authorList>
            <person name="Bruccoleri R.E."/>
            <person name="Oakeley E.J."/>
            <person name="Faust A.-M."/>
            <person name="Dessus-Babus S."/>
            <person name="Altorfer M."/>
            <person name="Burckhardt D."/>
            <person name="Oertli M."/>
            <person name="Naumann U."/>
            <person name="Petersen F."/>
            <person name="Wong J."/>
        </authorList>
    </citation>
    <scope>NUCLEOTIDE SEQUENCE</scope>
    <source>
        <strain evidence="17">GSM-AAB239-AS_SAM_17_03QT</strain>
        <tissue evidence="17">Leaf</tissue>
    </source>
</reference>
<evidence type="ECO:0000256" key="3">
    <source>
        <dbReference type="ARBA" id="ARBA00022679"/>
    </source>
</evidence>
<evidence type="ECO:0000256" key="9">
    <source>
        <dbReference type="ARBA" id="ARBA00022989"/>
    </source>
</evidence>
<keyword evidence="2" id="KW-0723">Serine/threonine-protein kinase</keyword>
<keyword evidence="4 14" id="KW-0812">Transmembrane</keyword>
<evidence type="ECO:0000256" key="13">
    <source>
        <dbReference type="SAM" id="MobiDB-lite"/>
    </source>
</evidence>
<evidence type="ECO:0000256" key="8">
    <source>
        <dbReference type="ARBA" id="ARBA00022840"/>
    </source>
</evidence>
<dbReference type="PROSITE" id="PS50011">
    <property type="entry name" value="PROTEIN_KINASE_DOM"/>
    <property type="match status" value="1"/>
</dbReference>
<dbReference type="Gene3D" id="3.30.200.20">
    <property type="entry name" value="Phosphorylase Kinase, domain 1"/>
    <property type="match status" value="1"/>
</dbReference>
<feature type="transmembrane region" description="Helical" evidence="14">
    <location>
        <begin position="256"/>
        <end position="278"/>
    </location>
</feature>
<evidence type="ECO:0000256" key="1">
    <source>
        <dbReference type="ARBA" id="ARBA00004479"/>
    </source>
</evidence>
<protein>
    <submittedName>
        <fullName evidence="17">Rust resistance kinase Lr10-like isoform X1</fullName>
    </submittedName>
</protein>
<evidence type="ECO:0000313" key="18">
    <source>
        <dbReference type="Proteomes" id="UP001140949"/>
    </source>
</evidence>
<dbReference type="PROSITE" id="PS00107">
    <property type="entry name" value="PROTEIN_KINASE_ATP"/>
    <property type="match status" value="1"/>
</dbReference>
<dbReference type="EMBL" id="JANAVB010043017">
    <property type="protein sequence ID" value="KAJ6793495.1"/>
    <property type="molecule type" value="Genomic_DNA"/>
</dbReference>
<dbReference type="InterPro" id="IPR017441">
    <property type="entry name" value="Protein_kinase_ATP_BS"/>
</dbReference>
<dbReference type="SUPFAM" id="SSF56112">
    <property type="entry name" value="Protein kinase-like (PK-like)"/>
    <property type="match status" value="1"/>
</dbReference>
<dbReference type="Pfam" id="PF07714">
    <property type="entry name" value="PK_Tyr_Ser-Thr"/>
    <property type="match status" value="1"/>
</dbReference>
<evidence type="ECO:0000259" key="16">
    <source>
        <dbReference type="PROSITE" id="PS50011"/>
    </source>
</evidence>
<dbReference type="FunFam" id="3.30.200.20:FF:000178">
    <property type="entry name" value="serine/threonine-protein kinase PBS1-like"/>
    <property type="match status" value="1"/>
</dbReference>